<dbReference type="EMBL" id="CM020620">
    <property type="protein sequence ID" value="KAK1867931.1"/>
    <property type="molecule type" value="Genomic_DNA"/>
</dbReference>
<evidence type="ECO:0000313" key="1">
    <source>
        <dbReference type="EMBL" id="KAK1867931.1"/>
    </source>
</evidence>
<sequence length="120" mass="12668">MYLGVPSGTTWHDAIGEGALDVLFTHFDKVLSESSAYAATHHAPADSGERGRTLLTLFASALNHCSCFDEEMAGRLGVLFSTHVPDGKPVRCGLTLAVLATTLLAQTIGILEACASPRCH</sequence>
<dbReference type="Proteomes" id="UP000798662">
    <property type="component" value="Chromosome 3"/>
</dbReference>
<reference evidence="1" key="1">
    <citation type="submission" date="2019-11" db="EMBL/GenBank/DDBJ databases">
        <title>Nori genome reveals adaptations in red seaweeds to the harsh intertidal environment.</title>
        <authorList>
            <person name="Wang D."/>
            <person name="Mao Y."/>
        </authorList>
    </citation>
    <scope>NUCLEOTIDE SEQUENCE</scope>
    <source>
        <tissue evidence="1">Gametophyte</tissue>
    </source>
</reference>
<evidence type="ECO:0000313" key="2">
    <source>
        <dbReference type="Proteomes" id="UP000798662"/>
    </source>
</evidence>
<keyword evidence="2" id="KW-1185">Reference proteome</keyword>
<name>A0ACC3CCE1_PYRYE</name>
<comment type="caution">
    <text evidence="1">The sequence shown here is derived from an EMBL/GenBank/DDBJ whole genome shotgun (WGS) entry which is preliminary data.</text>
</comment>
<gene>
    <name evidence="1" type="ORF">I4F81_010428</name>
</gene>
<protein>
    <submittedName>
        <fullName evidence="1">Uncharacterized protein</fullName>
    </submittedName>
</protein>
<accession>A0ACC3CCE1</accession>
<organism evidence="1 2">
    <name type="scientific">Pyropia yezoensis</name>
    <name type="common">Susabi-nori</name>
    <name type="synonym">Porphyra yezoensis</name>
    <dbReference type="NCBI Taxonomy" id="2788"/>
    <lineage>
        <taxon>Eukaryota</taxon>
        <taxon>Rhodophyta</taxon>
        <taxon>Bangiophyceae</taxon>
        <taxon>Bangiales</taxon>
        <taxon>Bangiaceae</taxon>
        <taxon>Pyropia</taxon>
    </lineage>
</organism>
<proteinExistence type="predicted"/>